<dbReference type="GeneID" id="28994179"/>
<dbReference type="RefSeq" id="XP_018283089.1">
    <property type="nucleotide sequence ID" value="XM_018433273.1"/>
</dbReference>
<sequence length="177" mass="19735">MDRQTHWEGTIADSDFQFSVGSFKSKNSSPSSYMPPPIVSIRNTRDAKSAEDLWFHQFPNVTMSSMGIPHSKANEETNDPIKTEWSVDRCKSSRSHDEIVDDRAKRMGAVALYPNDLDNAASLASFLGRLPVKMLKLCSPLVSFAGSGEPSWRAARTRREDHHGGKGFELQHIVGGW</sequence>
<gene>
    <name evidence="1" type="ORF">PHYBLDRAFT_153841</name>
</gene>
<dbReference type="EMBL" id="KV441022">
    <property type="protein sequence ID" value="OAD65049.1"/>
    <property type="molecule type" value="Genomic_DNA"/>
</dbReference>
<organism evidence="1 2">
    <name type="scientific">Phycomyces blakesleeanus (strain ATCC 8743b / DSM 1359 / FGSC 10004 / NBRC 33097 / NRRL 1555)</name>
    <dbReference type="NCBI Taxonomy" id="763407"/>
    <lineage>
        <taxon>Eukaryota</taxon>
        <taxon>Fungi</taxon>
        <taxon>Fungi incertae sedis</taxon>
        <taxon>Mucoromycota</taxon>
        <taxon>Mucoromycotina</taxon>
        <taxon>Mucoromycetes</taxon>
        <taxon>Mucorales</taxon>
        <taxon>Phycomycetaceae</taxon>
        <taxon>Phycomyces</taxon>
    </lineage>
</organism>
<evidence type="ECO:0000313" key="1">
    <source>
        <dbReference type="EMBL" id="OAD65049.1"/>
    </source>
</evidence>
<name>A0A167J3M5_PHYB8</name>
<protein>
    <submittedName>
        <fullName evidence="1">Uncharacterized protein</fullName>
    </submittedName>
</protein>
<dbReference type="Proteomes" id="UP000077315">
    <property type="component" value="Unassembled WGS sequence"/>
</dbReference>
<proteinExistence type="predicted"/>
<dbReference type="VEuPathDB" id="FungiDB:PHYBLDRAFT_153841"/>
<reference evidence="2" key="1">
    <citation type="submission" date="2015-06" db="EMBL/GenBank/DDBJ databases">
        <title>Expansion of signal transduction pathways in fungi by whole-genome duplication.</title>
        <authorList>
            <consortium name="DOE Joint Genome Institute"/>
            <person name="Corrochano L.M."/>
            <person name="Kuo A."/>
            <person name="Marcet-Houben M."/>
            <person name="Polaino S."/>
            <person name="Salamov A."/>
            <person name="Villalobos J.M."/>
            <person name="Alvarez M.I."/>
            <person name="Avalos J."/>
            <person name="Benito E.P."/>
            <person name="Benoit I."/>
            <person name="Burger G."/>
            <person name="Camino L.P."/>
            <person name="Canovas D."/>
            <person name="Cerda-Olmedo E."/>
            <person name="Cheng J.-F."/>
            <person name="Dominguez A."/>
            <person name="Elias M."/>
            <person name="Eslava A.P."/>
            <person name="Glaser F."/>
            <person name="Grimwood J."/>
            <person name="Gutierrez G."/>
            <person name="Heitman J."/>
            <person name="Henrissat B."/>
            <person name="Iturriaga E.A."/>
            <person name="Lang B.F."/>
            <person name="Lavin J.L."/>
            <person name="Lee S."/>
            <person name="Li W."/>
            <person name="Lindquist E."/>
            <person name="Lopez-Garcia S."/>
            <person name="Luque E.M."/>
            <person name="Marcos A.T."/>
            <person name="Martin J."/>
            <person name="McCluskey K."/>
            <person name="Medina H.R."/>
            <person name="Miralles-Duran A."/>
            <person name="Miyazaki A."/>
            <person name="Munoz-Torres E."/>
            <person name="Oguiza J.A."/>
            <person name="Ohm R."/>
            <person name="Olmedo M."/>
            <person name="Orejas M."/>
            <person name="Ortiz-Castellanos L."/>
            <person name="Pisabarro A.G."/>
            <person name="Rodriguez-Romero J."/>
            <person name="Ruiz-Herrera J."/>
            <person name="Ruiz-Vazquez R."/>
            <person name="Sanz C."/>
            <person name="Schackwitz W."/>
            <person name="Schmutz J."/>
            <person name="Shahriari M."/>
            <person name="Shelest E."/>
            <person name="Silva-Franco F."/>
            <person name="Soanes D."/>
            <person name="Syed K."/>
            <person name="Tagua V.G."/>
            <person name="Talbot N.J."/>
            <person name="Thon M."/>
            <person name="De vries R.P."/>
            <person name="Wiebenga A."/>
            <person name="Yadav J.S."/>
            <person name="Braun E.L."/>
            <person name="Baker S."/>
            <person name="Garre V."/>
            <person name="Horwitz B."/>
            <person name="Torres-Martinez S."/>
            <person name="Idnurm A."/>
            <person name="Herrera-Estrella A."/>
            <person name="Gabaldon T."/>
            <person name="Grigoriev I.V."/>
        </authorList>
    </citation>
    <scope>NUCLEOTIDE SEQUENCE [LARGE SCALE GENOMIC DNA]</scope>
    <source>
        <strain evidence="2">NRRL 1555(-)</strain>
    </source>
</reference>
<accession>A0A167J3M5</accession>
<evidence type="ECO:0000313" key="2">
    <source>
        <dbReference type="Proteomes" id="UP000077315"/>
    </source>
</evidence>
<keyword evidence="2" id="KW-1185">Reference proteome</keyword>
<dbReference type="InParanoid" id="A0A167J3M5"/>
<dbReference type="AlphaFoldDB" id="A0A167J3M5"/>